<organism evidence="7 8">
    <name type="scientific">Phyllosticta capitalensis</name>
    <dbReference type="NCBI Taxonomy" id="121624"/>
    <lineage>
        <taxon>Eukaryota</taxon>
        <taxon>Fungi</taxon>
        <taxon>Dikarya</taxon>
        <taxon>Ascomycota</taxon>
        <taxon>Pezizomycotina</taxon>
        <taxon>Dothideomycetes</taxon>
        <taxon>Dothideomycetes incertae sedis</taxon>
        <taxon>Botryosphaeriales</taxon>
        <taxon>Phyllostictaceae</taxon>
        <taxon>Phyllosticta</taxon>
    </lineage>
</organism>
<keyword evidence="2 6" id="KW-0812">Transmembrane</keyword>
<evidence type="ECO:0000256" key="5">
    <source>
        <dbReference type="SAM" id="MobiDB-lite"/>
    </source>
</evidence>
<dbReference type="CDD" id="cd09317">
    <property type="entry name" value="TDT_Mae1_like"/>
    <property type="match status" value="1"/>
</dbReference>
<feature type="transmembrane region" description="Helical" evidence="6">
    <location>
        <begin position="409"/>
        <end position="429"/>
    </location>
</feature>
<comment type="caution">
    <text evidence="7">The sequence shown here is derived from an EMBL/GenBank/DDBJ whole genome shotgun (WGS) entry which is preliminary data.</text>
</comment>
<protein>
    <submittedName>
        <fullName evidence="7">Voltage-dependent anion channel-domain-containing protein</fullName>
    </submittedName>
</protein>
<feature type="compositionally biased region" description="Low complexity" evidence="5">
    <location>
        <begin position="13"/>
        <end position="31"/>
    </location>
</feature>
<feature type="transmembrane region" description="Helical" evidence="6">
    <location>
        <begin position="201"/>
        <end position="221"/>
    </location>
</feature>
<dbReference type="InterPro" id="IPR030185">
    <property type="entry name" value="Mae1"/>
</dbReference>
<dbReference type="Proteomes" id="UP001492380">
    <property type="component" value="Unassembled WGS sequence"/>
</dbReference>
<evidence type="ECO:0000313" key="8">
    <source>
        <dbReference type="Proteomes" id="UP001492380"/>
    </source>
</evidence>
<feature type="transmembrane region" description="Helical" evidence="6">
    <location>
        <begin position="123"/>
        <end position="145"/>
    </location>
</feature>
<evidence type="ECO:0000256" key="3">
    <source>
        <dbReference type="ARBA" id="ARBA00022989"/>
    </source>
</evidence>
<evidence type="ECO:0000256" key="1">
    <source>
        <dbReference type="ARBA" id="ARBA00004141"/>
    </source>
</evidence>
<feature type="transmembrane region" description="Helical" evidence="6">
    <location>
        <begin position="233"/>
        <end position="253"/>
    </location>
</feature>
<dbReference type="InterPro" id="IPR038665">
    <property type="entry name" value="Voltage-dep_anion_channel_sf"/>
</dbReference>
<proteinExistence type="predicted"/>
<evidence type="ECO:0000256" key="2">
    <source>
        <dbReference type="ARBA" id="ARBA00022692"/>
    </source>
</evidence>
<gene>
    <name evidence="7" type="ORF">HDK90DRAFT_356452</name>
</gene>
<accession>A0ABR1YHB8</accession>
<dbReference type="EMBL" id="JBBWRZ010000009">
    <property type="protein sequence ID" value="KAK8229380.1"/>
    <property type="molecule type" value="Genomic_DNA"/>
</dbReference>
<feature type="region of interest" description="Disordered" evidence="5">
    <location>
        <begin position="449"/>
        <end position="468"/>
    </location>
</feature>
<sequence length="468" mass="52710">MASLSKTFSAIEAGSLGSRQQQASRSQSSSLNRGCENEEKAGYDSASIRGCENEEEAEYEPESLRRYNPPTLRSYEDRTRPVGPVDRLKHFTWAWYTCTMSTGGIAILISPRIQPHTFPGLEVIGKIVFIWMLFLFVLFSGLITYRFIKYPGTFTNSIKRPPETIFFAAFFLSVSNILSGMIHYAASSCGPWLLDVFRICFWIYFVLTFCSAVGHYMILFTNPELKIEDMTPAWDFPIFPFMISGTVACTGAAEFAPADAMPMIVAGLTAQGLGLLVSIFMYACYIHRMVQYGLPSLATRPAMFIAVGPPSFTSLVIINMANAYPSYYEYFGSDAATMQIMRVGATMVSVFVWSLSCWFFFISLISCTIHWRSMVFKLNWWAFIFPNVGFTLGTIYIGRSLNSEGIKWVGSMMTVLLVCTYIFVFANMVRAVINKAILWPGQDEDTYAEEANDKEEKRSLMKARTNEA</sequence>
<feature type="transmembrane region" description="Helical" evidence="6">
    <location>
        <begin position="93"/>
        <end position="111"/>
    </location>
</feature>
<evidence type="ECO:0000256" key="6">
    <source>
        <dbReference type="SAM" id="Phobius"/>
    </source>
</evidence>
<feature type="transmembrane region" description="Helical" evidence="6">
    <location>
        <begin position="297"/>
        <end position="320"/>
    </location>
</feature>
<feature type="transmembrane region" description="Helical" evidence="6">
    <location>
        <begin position="265"/>
        <end position="285"/>
    </location>
</feature>
<name>A0ABR1YHB8_9PEZI</name>
<comment type="subcellular location">
    <subcellularLocation>
        <location evidence="1">Membrane</location>
        <topology evidence="1">Multi-pass membrane protein</topology>
    </subcellularLocation>
</comment>
<feature type="transmembrane region" description="Helical" evidence="6">
    <location>
        <begin position="378"/>
        <end position="397"/>
    </location>
</feature>
<dbReference type="PANTHER" id="PTHR31162">
    <property type="entry name" value="MALIC ACID TRANSPORT PROTEIN-RELATED"/>
    <property type="match status" value="1"/>
</dbReference>
<feature type="compositionally biased region" description="Basic and acidic residues" evidence="5">
    <location>
        <begin position="454"/>
        <end position="468"/>
    </location>
</feature>
<feature type="transmembrane region" description="Helical" evidence="6">
    <location>
        <begin position="340"/>
        <end position="366"/>
    </location>
</feature>
<evidence type="ECO:0000256" key="4">
    <source>
        <dbReference type="ARBA" id="ARBA00023136"/>
    </source>
</evidence>
<keyword evidence="3 6" id="KW-1133">Transmembrane helix</keyword>
<dbReference type="Gene3D" id="1.50.10.150">
    <property type="entry name" value="Voltage-dependent anion channel"/>
    <property type="match status" value="1"/>
</dbReference>
<evidence type="ECO:0000313" key="7">
    <source>
        <dbReference type="EMBL" id="KAK8229380.1"/>
    </source>
</evidence>
<dbReference type="Pfam" id="PF03595">
    <property type="entry name" value="SLAC1"/>
    <property type="match status" value="1"/>
</dbReference>
<dbReference type="InterPro" id="IPR004695">
    <property type="entry name" value="SLAC1/Mae1/Ssu1/TehA"/>
</dbReference>
<dbReference type="PANTHER" id="PTHR31162:SF0">
    <property type="entry name" value="MALIC ACID TRANSPORT PROTEIN"/>
    <property type="match status" value="1"/>
</dbReference>
<keyword evidence="4 6" id="KW-0472">Membrane</keyword>
<keyword evidence="8" id="KW-1185">Reference proteome</keyword>
<feature type="region of interest" description="Disordered" evidence="5">
    <location>
        <begin position="13"/>
        <end position="47"/>
    </location>
</feature>
<feature type="transmembrane region" description="Helical" evidence="6">
    <location>
        <begin position="165"/>
        <end position="186"/>
    </location>
</feature>
<reference evidence="7 8" key="1">
    <citation type="submission" date="2024-04" db="EMBL/GenBank/DDBJ databases">
        <title>Phyllosticta paracitricarpa is synonymous to the EU quarantine fungus P. citricarpa based on phylogenomic analyses.</title>
        <authorList>
            <consortium name="Lawrence Berkeley National Laboratory"/>
            <person name="Van Ingen-Buijs V.A."/>
            <person name="Van Westerhoven A.C."/>
            <person name="Haridas S."/>
            <person name="Skiadas P."/>
            <person name="Martin F."/>
            <person name="Groenewald J.Z."/>
            <person name="Crous P.W."/>
            <person name="Seidl M.F."/>
        </authorList>
    </citation>
    <scope>NUCLEOTIDE SEQUENCE [LARGE SCALE GENOMIC DNA]</scope>
    <source>
        <strain evidence="7 8">CBS 123374</strain>
    </source>
</reference>